<comment type="subunit">
    <text evidence="5">The complex is composed of two ATP-binding proteins (ModC), two transmembrane proteins (ModB) and a solute-binding protein (ModA).</text>
</comment>
<dbReference type="GO" id="GO:0030288">
    <property type="term" value="C:outer membrane-bounded periplasmic space"/>
    <property type="evidence" value="ECO:0007669"/>
    <property type="project" value="TreeGrafter"/>
</dbReference>
<dbReference type="FunFam" id="3.40.190.10:FF:000035">
    <property type="entry name" value="Molybdate ABC transporter substrate-binding protein"/>
    <property type="match status" value="1"/>
</dbReference>
<name>A0A1N6ZXG6_9GAMM</name>
<reference evidence="9 11" key="3">
    <citation type="submission" date="2018-06" db="EMBL/GenBank/DDBJ databases">
        <authorList>
            <consortium name="Pathogen Informatics"/>
            <person name="Doyle S."/>
        </authorList>
    </citation>
    <scope>NUCLEOTIDE SEQUENCE [LARGE SCALE GENOMIC DNA]</scope>
    <source>
        <strain evidence="9 11">NCTC10736</strain>
    </source>
</reference>
<dbReference type="SUPFAM" id="SSF53850">
    <property type="entry name" value="Periplasmic binding protein-like II"/>
    <property type="match status" value="1"/>
</dbReference>
<dbReference type="EMBL" id="PYSG01000002">
    <property type="protein sequence ID" value="PTA49294.1"/>
    <property type="molecule type" value="Genomic_DNA"/>
</dbReference>
<comment type="similarity">
    <text evidence="1">Belongs to the bacterial solute-binding protein ModA family.</text>
</comment>
<dbReference type="AlphaFoldDB" id="A0A1N6ZXG6"/>
<reference evidence="8 10" key="2">
    <citation type="submission" date="2018-04" db="EMBL/GenBank/DDBJ databases">
        <title>Genomic sequence of a freshwater isolate of Shewanella morhuae.</title>
        <authorList>
            <person name="Castillo D.E."/>
            <person name="Gram L."/>
        </authorList>
    </citation>
    <scope>NUCLEOTIDE SEQUENCE [LARGE SCALE GENOMIC DNA]</scope>
    <source>
        <strain evidence="8 10">CW7</strain>
    </source>
</reference>
<evidence type="ECO:0000313" key="11">
    <source>
        <dbReference type="Proteomes" id="UP000255061"/>
    </source>
</evidence>
<dbReference type="GO" id="GO:0046872">
    <property type="term" value="F:metal ion binding"/>
    <property type="evidence" value="ECO:0007669"/>
    <property type="project" value="UniProtKB-KW"/>
</dbReference>
<evidence type="ECO:0000256" key="1">
    <source>
        <dbReference type="ARBA" id="ARBA00009175"/>
    </source>
</evidence>
<dbReference type="Pfam" id="PF13531">
    <property type="entry name" value="SBP_bac_11"/>
    <property type="match status" value="1"/>
</dbReference>
<evidence type="ECO:0000313" key="8">
    <source>
        <dbReference type="EMBL" id="PTA49294.1"/>
    </source>
</evidence>
<evidence type="ECO:0000256" key="4">
    <source>
        <dbReference type="ARBA" id="ARBA00022729"/>
    </source>
</evidence>
<evidence type="ECO:0000313" key="9">
    <source>
        <dbReference type="EMBL" id="SUI58426.1"/>
    </source>
</evidence>
<evidence type="ECO:0000313" key="10">
    <source>
        <dbReference type="Proteomes" id="UP000240506"/>
    </source>
</evidence>
<dbReference type="NCBIfam" id="TIGR01256">
    <property type="entry name" value="modA"/>
    <property type="match status" value="1"/>
</dbReference>
<dbReference type="GO" id="GO:0030973">
    <property type="term" value="F:molybdate ion binding"/>
    <property type="evidence" value="ECO:0007669"/>
    <property type="project" value="TreeGrafter"/>
</dbReference>
<dbReference type="PIRSF" id="PIRSF004846">
    <property type="entry name" value="ModA"/>
    <property type="match status" value="1"/>
</dbReference>
<protein>
    <submittedName>
        <fullName evidence="8">Molybdate ABC transporter substrate-binding protein</fullName>
    </submittedName>
    <submittedName>
        <fullName evidence="9">Molybdate-binding periplasmic protein</fullName>
    </submittedName>
</protein>
<keyword evidence="10" id="KW-1185">Reference proteome</keyword>
<reference evidence="8" key="1">
    <citation type="submission" date="2018-03" db="EMBL/GenBank/DDBJ databases">
        <authorList>
            <person name="Dailey F.E."/>
        </authorList>
    </citation>
    <scope>NUCLEOTIDE SEQUENCE</scope>
    <source>
        <strain evidence="8">CW7</strain>
    </source>
</reference>
<dbReference type="PANTHER" id="PTHR30632">
    <property type="entry name" value="MOLYBDATE-BINDING PERIPLASMIC PROTEIN"/>
    <property type="match status" value="1"/>
</dbReference>
<dbReference type="Proteomes" id="UP000240506">
    <property type="component" value="Unassembled WGS sequence"/>
</dbReference>
<feature type="binding site" evidence="6">
    <location>
        <position position="155"/>
    </location>
    <ligand>
        <name>molybdate</name>
        <dbReference type="ChEBI" id="CHEBI:36264"/>
    </ligand>
</feature>
<dbReference type="NCBIfam" id="NF007958">
    <property type="entry name" value="PRK10677.1"/>
    <property type="match status" value="1"/>
</dbReference>
<evidence type="ECO:0000256" key="2">
    <source>
        <dbReference type="ARBA" id="ARBA00022505"/>
    </source>
</evidence>
<gene>
    <name evidence="9" type="primary">modA_1</name>
    <name evidence="8" type="ORF">C9I43_01505</name>
    <name evidence="9" type="ORF">NCTC10736_00031</name>
</gene>
<evidence type="ECO:0000256" key="7">
    <source>
        <dbReference type="SAM" id="SignalP"/>
    </source>
</evidence>
<dbReference type="OrthoDB" id="9785015at2"/>
<proteinExistence type="inferred from homology"/>
<accession>A0A379ZCV6</accession>
<dbReference type="CDD" id="cd13536">
    <property type="entry name" value="PBP2_EcModA"/>
    <property type="match status" value="1"/>
</dbReference>
<dbReference type="GO" id="GO:1901359">
    <property type="term" value="F:tungstate binding"/>
    <property type="evidence" value="ECO:0007669"/>
    <property type="project" value="UniProtKB-ARBA"/>
</dbReference>
<dbReference type="Gene3D" id="3.40.190.10">
    <property type="entry name" value="Periplasmic binding protein-like II"/>
    <property type="match status" value="2"/>
</dbReference>
<feature type="binding site" evidence="6">
    <location>
        <position position="69"/>
    </location>
    <ligand>
        <name>molybdate</name>
        <dbReference type="ChEBI" id="CHEBI:36264"/>
    </ligand>
</feature>
<dbReference type="InterPro" id="IPR005950">
    <property type="entry name" value="ModA"/>
</dbReference>
<feature type="binding site" evidence="6">
    <location>
        <position position="42"/>
    </location>
    <ligand>
        <name>molybdate</name>
        <dbReference type="ChEBI" id="CHEBI:36264"/>
    </ligand>
</feature>
<sequence>MKSTQLKQFLRFTTATIFGMALTCSPSFAADNEQVTVFAAASLTNALNEIGQQYEKEHKTKVIFSFASSSTLAKQVTNGAPADLFISANQKWMDYLIEAKAVDVSSRKTLLKNTLVLIAEKDSSITEVTLNSDWDIKAALQGNRMAVGDPDHVPAGQYAKQALESLNLWKTAEPLLARANNVRAALALVEQGEAPFGIVYATDAKVTQKVKIVATFPATSYSPIEYPIALVKQESTASAKAFNEYLQGPSAKNVFEKYGFGVN</sequence>
<keyword evidence="2 6" id="KW-0500">Molybdenum</keyword>
<dbReference type="EMBL" id="UGYV01000001">
    <property type="protein sequence ID" value="SUI58426.1"/>
    <property type="molecule type" value="Genomic_DNA"/>
</dbReference>
<dbReference type="Proteomes" id="UP000255061">
    <property type="component" value="Unassembled WGS sequence"/>
</dbReference>
<dbReference type="PANTHER" id="PTHR30632:SF17">
    <property type="entry name" value="MOLYBDATE-BINDING PROTEIN MODA"/>
    <property type="match status" value="1"/>
</dbReference>
<dbReference type="STRING" id="365591.SAMN05421840_11554"/>
<keyword evidence="3 6" id="KW-0479">Metal-binding</keyword>
<evidence type="ECO:0000256" key="3">
    <source>
        <dbReference type="ARBA" id="ARBA00022723"/>
    </source>
</evidence>
<dbReference type="RefSeq" id="WP_076501227.1">
    <property type="nucleotide sequence ID" value="NZ_BPFE01000055.1"/>
</dbReference>
<accession>A0A1N6ZXG6</accession>
<evidence type="ECO:0000256" key="6">
    <source>
        <dbReference type="PIRSR" id="PIRSR004846-1"/>
    </source>
</evidence>
<feature type="signal peptide" evidence="7">
    <location>
        <begin position="1"/>
        <end position="29"/>
    </location>
</feature>
<evidence type="ECO:0000256" key="5">
    <source>
        <dbReference type="ARBA" id="ARBA00062515"/>
    </source>
</evidence>
<organism evidence="9 11">
    <name type="scientific">Shewanella morhuae</name>
    <dbReference type="NCBI Taxonomy" id="365591"/>
    <lineage>
        <taxon>Bacteria</taxon>
        <taxon>Pseudomonadati</taxon>
        <taxon>Pseudomonadota</taxon>
        <taxon>Gammaproteobacteria</taxon>
        <taxon>Alteromonadales</taxon>
        <taxon>Shewanellaceae</taxon>
        <taxon>Shewanella</taxon>
    </lineage>
</organism>
<feature type="chain" id="PRO_5030032303" evidence="7">
    <location>
        <begin position="30"/>
        <end position="263"/>
    </location>
</feature>
<dbReference type="GO" id="GO:0015689">
    <property type="term" value="P:molybdate ion transport"/>
    <property type="evidence" value="ECO:0007669"/>
    <property type="project" value="InterPro"/>
</dbReference>
<feature type="binding site" evidence="6">
    <location>
        <position position="182"/>
    </location>
    <ligand>
        <name>molybdate</name>
        <dbReference type="ChEBI" id="CHEBI:36264"/>
    </ligand>
</feature>
<keyword evidence="4 7" id="KW-0732">Signal</keyword>
<feature type="binding site" evidence="6">
    <location>
        <position position="200"/>
    </location>
    <ligand>
        <name>molybdate</name>
        <dbReference type="ChEBI" id="CHEBI:36264"/>
    </ligand>
</feature>
<dbReference type="InterPro" id="IPR050682">
    <property type="entry name" value="ModA/WtpA"/>
</dbReference>